<name>A0ABU6ZNV5_9FABA</name>
<proteinExistence type="predicted"/>
<feature type="compositionally biased region" description="Basic and acidic residues" evidence="1">
    <location>
        <begin position="23"/>
        <end position="36"/>
    </location>
</feature>
<feature type="region of interest" description="Disordered" evidence="1">
    <location>
        <begin position="23"/>
        <end position="102"/>
    </location>
</feature>
<feature type="compositionally biased region" description="Basic and acidic residues" evidence="1">
    <location>
        <begin position="81"/>
        <end position="93"/>
    </location>
</feature>
<evidence type="ECO:0000313" key="2">
    <source>
        <dbReference type="EMBL" id="MED6223684.1"/>
    </source>
</evidence>
<evidence type="ECO:0000313" key="3">
    <source>
        <dbReference type="Proteomes" id="UP001341840"/>
    </source>
</evidence>
<keyword evidence="3" id="KW-1185">Reference proteome</keyword>
<dbReference type="EMBL" id="JASCZI010272862">
    <property type="protein sequence ID" value="MED6223684.1"/>
    <property type="molecule type" value="Genomic_DNA"/>
</dbReference>
<sequence length="102" mass="11859">MFLASHRKRGPPRMQVLDWASKRADADGQSLERRGVDLQGHSDAQGKRAMMTQPPSKPPHLTLDKDIRDDTVELDDNGGVSKDKQYQKHDLYRRCYRQSRRR</sequence>
<organism evidence="2 3">
    <name type="scientific">Stylosanthes scabra</name>
    <dbReference type="NCBI Taxonomy" id="79078"/>
    <lineage>
        <taxon>Eukaryota</taxon>
        <taxon>Viridiplantae</taxon>
        <taxon>Streptophyta</taxon>
        <taxon>Embryophyta</taxon>
        <taxon>Tracheophyta</taxon>
        <taxon>Spermatophyta</taxon>
        <taxon>Magnoliopsida</taxon>
        <taxon>eudicotyledons</taxon>
        <taxon>Gunneridae</taxon>
        <taxon>Pentapetalae</taxon>
        <taxon>rosids</taxon>
        <taxon>fabids</taxon>
        <taxon>Fabales</taxon>
        <taxon>Fabaceae</taxon>
        <taxon>Papilionoideae</taxon>
        <taxon>50 kb inversion clade</taxon>
        <taxon>dalbergioids sensu lato</taxon>
        <taxon>Dalbergieae</taxon>
        <taxon>Pterocarpus clade</taxon>
        <taxon>Stylosanthes</taxon>
    </lineage>
</organism>
<dbReference type="Proteomes" id="UP001341840">
    <property type="component" value="Unassembled WGS sequence"/>
</dbReference>
<accession>A0ABU6ZNV5</accession>
<reference evidence="2 3" key="1">
    <citation type="journal article" date="2023" name="Plants (Basel)">
        <title>Bridging the Gap: Combining Genomics and Transcriptomics Approaches to Understand Stylosanthes scabra, an Orphan Legume from the Brazilian Caatinga.</title>
        <authorList>
            <person name="Ferreira-Neto J.R.C."/>
            <person name="da Silva M.D."/>
            <person name="Binneck E."/>
            <person name="de Melo N.F."/>
            <person name="da Silva R.H."/>
            <person name="de Melo A.L.T.M."/>
            <person name="Pandolfi V."/>
            <person name="Bustamante F.O."/>
            <person name="Brasileiro-Vidal A.C."/>
            <person name="Benko-Iseppon A.M."/>
        </authorList>
    </citation>
    <scope>NUCLEOTIDE SEQUENCE [LARGE SCALE GENOMIC DNA]</scope>
    <source>
        <tissue evidence="2">Leaves</tissue>
    </source>
</reference>
<comment type="caution">
    <text evidence="2">The sequence shown here is derived from an EMBL/GenBank/DDBJ whole genome shotgun (WGS) entry which is preliminary data.</text>
</comment>
<gene>
    <name evidence="2" type="ORF">PIB30_076458</name>
</gene>
<evidence type="ECO:0000256" key="1">
    <source>
        <dbReference type="SAM" id="MobiDB-lite"/>
    </source>
</evidence>
<feature type="compositionally biased region" description="Basic and acidic residues" evidence="1">
    <location>
        <begin position="62"/>
        <end position="71"/>
    </location>
</feature>
<protein>
    <submittedName>
        <fullName evidence="2">Uncharacterized protein</fullName>
    </submittedName>
</protein>